<evidence type="ECO:0000313" key="5">
    <source>
        <dbReference type="Proteomes" id="UP001204833"/>
    </source>
</evidence>
<organism evidence="4 5">
    <name type="scientific">Candida theae</name>
    <dbReference type="NCBI Taxonomy" id="1198502"/>
    <lineage>
        <taxon>Eukaryota</taxon>
        <taxon>Fungi</taxon>
        <taxon>Dikarya</taxon>
        <taxon>Ascomycota</taxon>
        <taxon>Saccharomycotina</taxon>
        <taxon>Pichiomycetes</taxon>
        <taxon>Debaryomycetaceae</taxon>
        <taxon>Candida/Lodderomyces clade</taxon>
        <taxon>Candida</taxon>
    </lineage>
</organism>
<keyword evidence="3" id="KW-0732">Signal</keyword>
<gene>
    <name evidence="4" type="ORF">KGF57_003321</name>
</gene>
<name>A0AAD5BDM3_9ASCO</name>
<feature type="region of interest" description="Disordered" evidence="2">
    <location>
        <begin position="219"/>
        <end position="242"/>
    </location>
</feature>
<sequence length="548" mass="57049">MKFSTILASTLSLASVVTSQYVAPVSEQLTVNLETREMGNALIQAYQFEERDLSDIISSLTSSINLTAIYDSIDYDSIAEWINGLLTENNNIQYLENILNFLGRTNLVPILIGFIASNNATRTIAYEAIVYVINSGVDPEPLFVALKDSGLLYTVIADLVENENTLPLVFRVLRETLGGINFSDLINQFLQGGSATITLQTNSNGGSNTGGQAVPTLVLSNPIGGNGGSGNGGSASGGYGNGGASNTQGSGYQSVNVNSINQLISQAAGQNSNGGQATPAAATGLTRSTSRGQSQATSNQFASITGPAFQSVPTSQIGQGPTSVNYASLTAVASALGGSGSSYKKRDAVAEVLELAAEKRAAEADEAALAEELAKRNGVEDLLTTIFTAIADSNLINETINYLLTDSQFEGSVVLIIRDILASITPATFSFNTSNPLITAIQNSGLIPDLIRRALNDSDLRAAILRDVRQVVSQLASYLGISKREVIDKLHARDEQVTSSFSSIIIQSAINANASTVATVDAANGGSPASMNMAGIAAAAIGLSALVL</sequence>
<dbReference type="Proteomes" id="UP001204833">
    <property type="component" value="Unassembled WGS sequence"/>
</dbReference>
<protein>
    <submittedName>
        <fullName evidence="4">Uncharacterized protein</fullName>
    </submittedName>
</protein>
<evidence type="ECO:0000256" key="3">
    <source>
        <dbReference type="SAM" id="SignalP"/>
    </source>
</evidence>
<evidence type="ECO:0000313" key="4">
    <source>
        <dbReference type="EMBL" id="KAI5957627.1"/>
    </source>
</evidence>
<feature type="chain" id="PRO_5042080014" evidence="3">
    <location>
        <begin position="20"/>
        <end position="548"/>
    </location>
</feature>
<dbReference type="EMBL" id="JAIHNG010000121">
    <property type="protein sequence ID" value="KAI5957627.1"/>
    <property type="molecule type" value="Genomic_DNA"/>
</dbReference>
<reference evidence="4 5" key="1">
    <citation type="journal article" date="2022" name="DNA Res.">
        <title>Genome analysis of five recently described species of the CUG-Ser clade uncovers Candida theae as a new hybrid lineage with pathogenic potential in the Candida parapsilosis species complex.</title>
        <authorList>
            <person name="Mixao V."/>
            <person name="Del Olmo V."/>
            <person name="Hegedusova E."/>
            <person name="Saus E."/>
            <person name="Pryszcz L."/>
            <person name="Cillingova A."/>
            <person name="Nosek J."/>
            <person name="Gabaldon T."/>
        </authorList>
    </citation>
    <scope>NUCLEOTIDE SEQUENCE [LARGE SCALE GENOMIC DNA]</scope>
    <source>
        <strain evidence="4 5">CBS 12239</strain>
    </source>
</reference>
<evidence type="ECO:0000256" key="1">
    <source>
        <dbReference type="SAM" id="Coils"/>
    </source>
</evidence>
<accession>A0AAD5BDM3</accession>
<comment type="caution">
    <text evidence="4">The sequence shown here is derived from an EMBL/GenBank/DDBJ whole genome shotgun (WGS) entry which is preliminary data.</text>
</comment>
<feature type="region of interest" description="Disordered" evidence="2">
    <location>
        <begin position="269"/>
        <end position="300"/>
    </location>
</feature>
<feature type="compositionally biased region" description="Polar residues" evidence="2">
    <location>
        <begin position="285"/>
        <end position="300"/>
    </location>
</feature>
<dbReference type="AlphaFoldDB" id="A0AAD5BDM3"/>
<evidence type="ECO:0000256" key="2">
    <source>
        <dbReference type="SAM" id="MobiDB-lite"/>
    </source>
</evidence>
<dbReference type="GeneID" id="76151380"/>
<proteinExistence type="predicted"/>
<feature type="compositionally biased region" description="Gly residues" evidence="2">
    <location>
        <begin position="224"/>
        <end position="242"/>
    </location>
</feature>
<feature type="signal peptide" evidence="3">
    <location>
        <begin position="1"/>
        <end position="19"/>
    </location>
</feature>
<keyword evidence="5" id="KW-1185">Reference proteome</keyword>
<feature type="coiled-coil region" evidence="1">
    <location>
        <begin position="345"/>
        <end position="372"/>
    </location>
</feature>
<dbReference type="RefSeq" id="XP_051608330.1">
    <property type="nucleotide sequence ID" value="XM_051752730.1"/>
</dbReference>
<keyword evidence="1" id="KW-0175">Coiled coil</keyword>